<keyword evidence="7" id="KW-0408">Iron</keyword>
<dbReference type="GO" id="GO:0051537">
    <property type="term" value="F:2 iron, 2 sulfur cluster binding"/>
    <property type="evidence" value="ECO:0007669"/>
    <property type="project" value="UniProtKB-KW"/>
</dbReference>
<organism evidence="20 21">
    <name type="scientific">Tuber aestivum</name>
    <name type="common">summer truffle</name>
    <dbReference type="NCBI Taxonomy" id="59557"/>
    <lineage>
        <taxon>Eukaryota</taxon>
        <taxon>Fungi</taxon>
        <taxon>Dikarya</taxon>
        <taxon>Ascomycota</taxon>
        <taxon>Pezizomycotina</taxon>
        <taxon>Pezizomycetes</taxon>
        <taxon>Pezizales</taxon>
        <taxon>Tuberaceae</taxon>
        <taxon>Tuber</taxon>
    </lineage>
</organism>
<keyword evidence="5" id="KW-0479">Metal-binding</keyword>
<feature type="domain" description="Dihydroxy-acid/6-phosphogluconate dehydratase C-terminal" evidence="19">
    <location>
        <begin position="1454"/>
        <end position="1645"/>
    </location>
</feature>
<comment type="pathway">
    <text evidence="13">Amino-acid biosynthesis; L-isoleucine biosynthesis; L-isoleucine from 2-oxobutanoate: step 3/4.</text>
</comment>
<dbReference type="Gene3D" id="3.50.30.80">
    <property type="entry name" value="IlvD/EDD C-terminal domain-like"/>
    <property type="match status" value="1"/>
</dbReference>
<dbReference type="GO" id="GO:0004160">
    <property type="term" value="F:dihydroxy-acid dehydratase activity"/>
    <property type="evidence" value="ECO:0007669"/>
    <property type="project" value="UniProtKB-EC"/>
</dbReference>
<evidence type="ECO:0000256" key="1">
    <source>
        <dbReference type="ARBA" id="ARBA00001946"/>
    </source>
</evidence>
<evidence type="ECO:0000313" key="21">
    <source>
        <dbReference type="Proteomes" id="UP001412239"/>
    </source>
</evidence>
<evidence type="ECO:0000256" key="4">
    <source>
        <dbReference type="ARBA" id="ARBA00022714"/>
    </source>
</evidence>
<dbReference type="GO" id="GO:0005739">
    <property type="term" value="C:mitochondrion"/>
    <property type="evidence" value="ECO:0007669"/>
    <property type="project" value="TreeGrafter"/>
</dbReference>
<dbReference type="InterPro" id="IPR019384">
    <property type="entry name" value="FHIP"/>
</dbReference>
<dbReference type="PROSITE" id="PS00887">
    <property type="entry name" value="ILVD_EDD_2"/>
    <property type="match status" value="1"/>
</dbReference>
<dbReference type="PROSITE" id="PS00886">
    <property type="entry name" value="ILVD_EDD_1"/>
    <property type="match status" value="1"/>
</dbReference>
<proteinExistence type="inferred from homology"/>
<dbReference type="PANTHER" id="PTHR21000">
    <property type="entry name" value="DIHYDROXY-ACID DEHYDRATASE DAD"/>
    <property type="match status" value="1"/>
</dbReference>
<evidence type="ECO:0000259" key="18">
    <source>
        <dbReference type="Pfam" id="PF00920"/>
    </source>
</evidence>
<dbReference type="UniPathway" id="UPA00049">
    <property type="reaction ID" value="UER00061"/>
</dbReference>
<dbReference type="GO" id="GO:0009097">
    <property type="term" value="P:isoleucine biosynthetic process"/>
    <property type="evidence" value="ECO:0007669"/>
    <property type="project" value="UniProtKB-UniPathway"/>
</dbReference>
<evidence type="ECO:0000256" key="9">
    <source>
        <dbReference type="ARBA" id="ARBA00023239"/>
    </source>
</evidence>
<comment type="catalytic activity">
    <reaction evidence="11">
        <text>(2R)-2,3-dihydroxy-3-methylbutanoate = 3-methyl-2-oxobutanoate + H2O</text>
        <dbReference type="Rhea" id="RHEA:24809"/>
        <dbReference type="ChEBI" id="CHEBI:11851"/>
        <dbReference type="ChEBI" id="CHEBI:15377"/>
        <dbReference type="ChEBI" id="CHEBI:49072"/>
        <dbReference type="EC" id="4.2.1.9"/>
    </reaction>
    <physiologicalReaction direction="left-to-right" evidence="11">
        <dbReference type="Rhea" id="RHEA:24810"/>
    </physiologicalReaction>
</comment>
<comment type="cofactor">
    <cofactor evidence="15">
        <name>[2Fe-2S] cluster</name>
        <dbReference type="ChEBI" id="CHEBI:190135"/>
    </cofactor>
</comment>
<keyword evidence="10" id="KW-0100">Branched-chain amino acid biosynthesis</keyword>
<keyword evidence="21" id="KW-1185">Reference proteome</keyword>
<evidence type="ECO:0000256" key="13">
    <source>
        <dbReference type="ARBA" id="ARBA00029437"/>
    </source>
</evidence>
<accession>A0A292Q5H1</accession>
<dbReference type="SUPFAM" id="SSF52016">
    <property type="entry name" value="LeuD/IlvD-like"/>
    <property type="match status" value="1"/>
</dbReference>
<gene>
    <name evidence="20" type="ORF">GSTUAT00001739001</name>
</gene>
<dbReference type="PANTHER" id="PTHR21000:SF5">
    <property type="entry name" value="DIHYDROXY-ACID DEHYDRATASE, MITOCHONDRIAL"/>
    <property type="match status" value="1"/>
</dbReference>
<name>A0A292Q5H1_9PEZI</name>
<evidence type="ECO:0000256" key="15">
    <source>
        <dbReference type="ARBA" id="ARBA00034078"/>
    </source>
</evidence>
<feature type="compositionally biased region" description="Polar residues" evidence="17">
    <location>
        <begin position="32"/>
        <end position="41"/>
    </location>
</feature>
<dbReference type="InterPro" id="IPR056740">
    <property type="entry name" value="ILV_EDD_C"/>
</dbReference>
<evidence type="ECO:0000256" key="7">
    <source>
        <dbReference type="ARBA" id="ARBA00023004"/>
    </source>
</evidence>
<keyword evidence="8" id="KW-0411">Iron-sulfur</keyword>
<evidence type="ECO:0000259" key="19">
    <source>
        <dbReference type="Pfam" id="PF24877"/>
    </source>
</evidence>
<comment type="pathway">
    <text evidence="12">Amino-acid biosynthesis; L-valine biosynthesis; L-valine from pyruvate: step 3/4.</text>
</comment>
<feature type="region of interest" description="Disordered" evidence="17">
    <location>
        <begin position="32"/>
        <end position="51"/>
    </location>
</feature>
<dbReference type="EMBL" id="LN890961">
    <property type="protein sequence ID" value="CUS14225.1"/>
    <property type="molecule type" value="Genomic_DNA"/>
</dbReference>
<keyword evidence="3" id="KW-0028">Amino-acid biosynthesis</keyword>
<keyword evidence="4" id="KW-0001">2Fe-2S</keyword>
<dbReference type="NCBIfam" id="NF002068">
    <property type="entry name" value="PRK00911.1"/>
    <property type="match status" value="1"/>
</dbReference>
<keyword evidence="9" id="KW-0456">Lyase</keyword>
<dbReference type="InterPro" id="IPR037237">
    <property type="entry name" value="IlvD/EDD_N"/>
</dbReference>
<dbReference type="InterPro" id="IPR042096">
    <property type="entry name" value="Dihydro-acid_dehy_C"/>
</dbReference>
<dbReference type="Pfam" id="PF24877">
    <property type="entry name" value="ILV_EDD_C"/>
    <property type="match status" value="1"/>
</dbReference>
<dbReference type="SUPFAM" id="SSF143975">
    <property type="entry name" value="IlvD/EDD N-terminal domain-like"/>
    <property type="match status" value="1"/>
</dbReference>
<dbReference type="NCBIfam" id="TIGR00110">
    <property type="entry name" value="ilvD"/>
    <property type="match status" value="1"/>
</dbReference>
<dbReference type="InterPro" id="IPR020558">
    <property type="entry name" value="DiOHA_6PGluconate_deHydtase_CS"/>
</dbReference>
<sequence length="1649" mass="181366">MFGALGELLSQDGASRLLRRPRPEHFQQAVNLNPRSVSTPPKDTPALPSSEPHWIQNLPMDFVRLKTPYRSSSSPPFMCSGHHNFTMSSGILLTMWMLQWNRLVGSSSSASSTVDKQPPPLSPAQRLAKFKRHWQSLLHSWRNPREFDPSSQDQLRSHIKRLNELLVEEEKSSSPLCMNFCYEQQVFIALSKIGQTGSPGVIKECIVAFSTLIDNEDEEFLAQGNFSRCLIEFLRKTSQTRHRLFEGEYVELLFSIAQKIRLSRNILPAWFTTRADDEGGRDYESLDPQQRFAGITNKDDFPLFYLLIDYVHHEGRVGDFARTGLLYIIEAASSSGDLEKWIVESDLATLMASGLGALYSQLSRFRFRLYSLMDLANLESRKLAVNYPTADPPTILILSDYSSSPLAFGAESSTSEDFQTHLETFLSYLIFWQDVLEHCRSTEVKQTLLDHFQVLFLQQLLYPSLLESSDLDGGSSVAVLTYVRVVLDTLEHPDIIHLILSYLMALPDETKAASVPPSPSVAKRRRSLDLLNKVTEMDDKPSPDLFNLVDLVLTSLKSKSQQTVSATLKLISTILRKHHPYSISTLLKVSPISADTPLRTVGAHNKEMEHIFSLVGDISEDGDVSESYGDHLKDILGLLESHPCSMGVLALKNSVFTPGAEDAPESGNQNIRDMYTHTIHPNDPLLRSIVDLLKNFFSNTVETNLALTAVIVDLATCSFMRPEGWLLFDPASYEFDSSDDGEYSDEWDQLEDAENELTHIMGVSAEQVHRRKENERAKDLKLANRQPRWTNAPPILQTIESLVGQIQAYRRAIPDLDDKLSERKRAFQFTDELNDALLSSPLPQPTPPIRNPVLDSISAKNLMRPSGAHAPTPRSGQPSSGSGPSIPIPSSLMPNRSIVSTPSSARGLSPSVDLARSPESPFNHHMLETTQRRIKVLQPGQTILHLPPPPEGESREGSVVGTEASPTMEDLVRIGGDFTLSHLLTNIMVLQPYGFYDIRIYGFHEILKLKVMDNIQCLTDAGATKLRIRDVVTTPIPSSLTLFISETVQILSAVVVDNFTVEGWWIEQGLCGSHSAEVSGRIPGYAFVPHSVQLYATGLKPDDMNKAQVGISSVWYSGNPCNMHLLDLNFKVLEGVRKAGLVGYQFNTVGVSDAISMGTSGMRYSLQSRDLIADSIEVRSHLSHVGIQLTTSQTVMGGQWYDANISIPGCDKNMPGVIIAMGRVNRPSLMVYGGTIKPGHSKCQGGAEIDIVSAFQSYGQFLTGEINEETRFDIIRNACPGSGACGGMYTANTMATAIESMGMTLPGSSSNPAESPEKVQECIDAGAAIKNLLELKMLPRDIMTRAAFENAMVVVNITGGSTNAVLHLIAIAHSVGVKLTIDDFQSVSDRTPFLADLKPSGKHVMADIHKIGGTPALLKFLLKEGLLDGSINTVTGKTLAENLRDVQGFPPDQDIIRPLSNPIKKTGHIQILRGSLAPGGSVGKITGKEGLHFCGKAKVYDGEDHFIRALERGEIKKGEKTVVVIRYEGPKGAPGMVEMLKPSSAIMGAGLGQDVALITDGRFSGGSHGFLIGHIVPEAQEGGPIALIKDGDEIVIDAEKRLLDLEVSEQELADRRKQYSPRPLKYTQGTLYKYSKQVADASHGCITDA</sequence>
<dbReference type="EC" id="4.2.1.9" evidence="14"/>
<evidence type="ECO:0000256" key="12">
    <source>
        <dbReference type="ARBA" id="ARBA00029436"/>
    </source>
</evidence>
<evidence type="ECO:0000256" key="10">
    <source>
        <dbReference type="ARBA" id="ARBA00023304"/>
    </source>
</evidence>
<evidence type="ECO:0000256" key="14">
    <source>
        <dbReference type="ARBA" id="ARBA00029490"/>
    </source>
</evidence>
<dbReference type="FunFam" id="3.50.30.80:FF:000001">
    <property type="entry name" value="Dihydroxy-acid dehydratase"/>
    <property type="match status" value="1"/>
</dbReference>
<evidence type="ECO:0000256" key="5">
    <source>
        <dbReference type="ARBA" id="ARBA00022723"/>
    </source>
</evidence>
<dbReference type="GO" id="GO:0046872">
    <property type="term" value="F:metal ion binding"/>
    <property type="evidence" value="ECO:0007669"/>
    <property type="project" value="UniProtKB-KW"/>
</dbReference>
<comment type="cofactor">
    <cofactor evidence="1">
        <name>Mg(2+)</name>
        <dbReference type="ChEBI" id="CHEBI:18420"/>
    </cofactor>
</comment>
<dbReference type="Pfam" id="PF00920">
    <property type="entry name" value="ILVD_EDD_N"/>
    <property type="match status" value="1"/>
</dbReference>
<dbReference type="Pfam" id="PF10257">
    <property type="entry name" value="RAI16-like"/>
    <property type="match status" value="1"/>
</dbReference>
<reference evidence="20" key="1">
    <citation type="submission" date="2015-10" db="EMBL/GenBank/DDBJ databases">
        <authorList>
            <person name="Regsiter A."/>
            <person name="william w."/>
        </authorList>
    </citation>
    <scope>NUCLEOTIDE SEQUENCE</scope>
    <source>
        <strain evidence="20">Montdore</strain>
    </source>
</reference>
<dbReference type="InterPro" id="IPR050165">
    <property type="entry name" value="DHAD_IlvD/Edd"/>
</dbReference>
<dbReference type="UniPathway" id="UPA00047">
    <property type="reaction ID" value="UER00057"/>
</dbReference>
<evidence type="ECO:0000313" key="20">
    <source>
        <dbReference type="EMBL" id="CUS14225.1"/>
    </source>
</evidence>
<evidence type="ECO:0000256" key="11">
    <source>
        <dbReference type="ARBA" id="ARBA00029304"/>
    </source>
</evidence>
<dbReference type="InterPro" id="IPR000581">
    <property type="entry name" value="ILV_EDD_N"/>
</dbReference>
<dbReference type="SUPFAM" id="SSF48371">
    <property type="entry name" value="ARM repeat"/>
    <property type="match status" value="1"/>
</dbReference>
<dbReference type="GO" id="GO:0009099">
    <property type="term" value="P:L-valine biosynthetic process"/>
    <property type="evidence" value="ECO:0007669"/>
    <property type="project" value="UniProtKB-UniPathway"/>
</dbReference>
<evidence type="ECO:0000256" key="6">
    <source>
        <dbReference type="ARBA" id="ARBA00022842"/>
    </source>
</evidence>
<evidence type="ECO:0000256" key="2">
    <source>
        <dbReference type="ARBA" id="ARBA00006486"/>
    </source>
</evidence>
<evidence type="ECO:0000256" key="16">
    <source>
        <dbReference type="ARBA" id="ARBA00052865"/>
    </source>
</evidence>
<evidence type="ECO:0000256" key="8">
    <source>
        <dbReference type="ARBA" id="ARBA00023014"/>
    </source>
</evidence>
<dbReference type="InterPro" id="IPR004404">
    <property type="entry name" value="DihydroxyA_deHydtase"/>
</dbReference>
<evidence type="ECO:0000256" key="17">
    <source>
        <dbReference type="SAM" id="MobiDB-lite"/>
    </source>
</evidence>
<comment type="catalytic activity">
    <reaction evidence="16">
        <text>(2R,3R)-2,3-dihydroxy-3-methylpentanoate = (S)-3-methyl-2-oxopentanoate + H2O</text>
        <dbReference type="Rhea" id="RHEA:27694"/>
        <dbReference type="ChEBI" id="CHEBI:15377"/>
        <dbReference type="ChEBI" id="CHEBI:35146"/>
        <dbReference type="ChEBI" id="CHEBI:49258"/>
        <dbReference type="EC" id="4.2.1.9"/>
    </reaction>
    <physiologicalReaction direction="left-to-right" evidence="16">
        <dbReference type="Rhea" id="RHEA:27695"/>
    </physiologicalReaction>
</comment>
<keyword evidence="6" id="KW-0460">Magnesium</keyword>
<feature type="domain" description="Dihydroxy-acid/6-phosphogluconate dehydratase N-terminal" evidence="18">
    <location>
        <begin position="1106"/>
        <end position="1442"/>
    </location>
</feature>
<feature type="compositionally biased region" description="Polar residues" evidence="17">
    <location>
        <begin position="897"/>
        <end position="906"/>
    </location>
</feature>
<evidence type="ECO:0000256" key="3">
    <source>
        <dbReference type="ARBA" id="ARBA00022605"/>
    </source>
</evidence>
<comment type="similarity">
    <text evidence="2">Belongs to the IlvD/Edd family.</text>
</comment>
<protein>
    <recommendedName>
        <fullName evidence="14">dihydroxy-acid dehydratase</fullName>
        <ecNumber evidence="14">4.2.1.9</ecNumber>
    </recommendedName>
</protein>
<dbReference type="InterPro" id="IPR016024">
    <property type="entry name" value="ARM-type_fold"/>
</dbReference>
<feature type="region of interest" description="Disordered" evidence="17">
    <location>
        <begin position="863"/>
        <end position="923"/>
    </location>
</feature>
<dbReference type="Proteomes" id="UP001412239">
    <property type="component" value="Unassembled WGS sequence"/>
</dbReference>
<feature type="compositionally biased region" description="Low complexity" evidence="17">
    <location>
        <begin position="871"/>
        <end position="894"/>
    </location>
</feature>